<evidence type="ECO:0000313" key="9">
    <source>
        <dbReference type="Proteomes" id="UP000015216"/>
    </source>
</evidence>
<dbReference type="InterPro" id="IPR036467">
    <property type="entry name" value="LS/RS_sf"/>
</dbReference>
<comment type="similarity">
    <text evidence="2 7">Belongs to the DMRL synthase family.</text>
</comment>
<keyword evidence="4 7" id="KW-0686">Riboflavin biosynthesis</keyword>
<dbReference type="PANTHER" id="PTHR21058:SF0">
    <property type="entry name" value="6,7-DIMETHYL-8-RIBITYLLUMAZINE SYNTHASE"/>
    <property type="match status" value="1"/>
</dbReference>
<dbReference type="EC" id="2.5.1.78" evidence="3 7"/>
<dbReference type="STRING" id="669502.SSDC_00890"/>
<evidence type="ECO:0000256" key="5">
    <source>
        <dbReference type="ARBA" id="ARBA00022679"/>
    </source>
</evidence>
<comment type="pathway">
    <text evidence="1 7">Cofactor biosynthesis; riboflavin biosynthesis; riboflavin from 2-hydroxy-3-oxobutyl phosphate and 5-amino-6-(D-ribitylamino)uracil: step 1/2.</text>
</comment>
<evidence type="ECO:0000256" key="1">
    <source>
        <dbReference type="ARBA" id="ARBA00004917"/>
    </source>
</evidence>
<gene>
    <name evidence="7 8" type="primary">ribH</name>
    <name evidence="8" type="ORF">SSDC_00890</name>
</gene>
<dbReference type="GO" id="GO:0000906">
    <property type="term" value="F:6,7-dimethyl-8-ribityllumazine synthase activity"/>
    <property type="evidence" value="ECO:0007669"/>
    <property type="project" value="UniProtKB-UniRule"/>
</dbReference>
<reference evidence="8 9" key="1">
    <citation type="journal article" date="2013" name="Curr. Biol.">
        <title>Defensive bacteriome symbiont with a drastically reduced genome.</title>
        <authorList>
            <person name="Nakabachi A."/>
            <person name="Ueoka R."/>
            <person name="Oshima K."/>
            <person name="Teta R."/>
            <person name="Mangoni A."/>
            <person name="Gurgui M."/>
            <person name="Oldham N.J."/>
            <person name="van Echten-Deckert G."/>
            <person name="Okamura K."/>
            <person name="Yamamoto K."/>
            <person name="Inoue H."/>
            <person name="Ohkuma M."/>
            <person name="Hongoh Y."/>
            <person name="Miyagishima S.Y."/>
            <person name="Hattori M."/>
            <person name="Piel J."/>
            <person name="Fukatsu T."/>
        </authorList>
    </citation>
    <scope>NUCLEOTIDE SEQUENCE [LARGE SCALE GENOMIC DNA]</scope>
    <source>
        <strain evidence="8 9">DC</strain>
    </source>
</reference>
<proteinExistence type="inferred from homology"/>
<evidence type="ECO:0000256" key="6">
    <source>
        <dbReference type="ARBA" id="ARBA00048785"/>
    </source>
</evidence>
<dbReference type="Gene3D" id="3.40.50.960">
    <property type="entry name" value="Lumazine/riboflavin synthase"/>
    <property type="match status" value="1"/>
</dbReference>
<sequence length="155" mass="17300">MIINNYKSNFNGRNLYIGIVQSRFNQTISYKLLISCINTLKKIGAQEKNILHISVPGALEIPLALKNIVQIKKFNVLIAIGVIIRGETYHFELIANETISNIMQISIKNNIPIINAILTTETIEQANSRILTKGIETAYAAIEIANLISSIKKLH</sequence>
<feature type="binding site" evidence="7">
    <location>
        <position position="115"/>
    </location>
    <ligand>
        <name>5-amino-6-(D-ribitylamino)uracil</name>
        <dbReference type="ChEBI" id="CHEBI:15934"/>
    </ligand>
</feature>
<evidence type="ECO:0000256" key="2">
    <source>
        <dbReference type="ARBA" id="ARBA00007424"/>
    </source>
</evidence>
<feature type="binding site" evidence="7">
    <location>
        <begin position="87"/>
        <end position="88"/>
    </location>
    <ligand>
        <name>(2S)-2-hydroxy-3-oxobutyl phosphate</name>
        <dbReference type="ChEBI" id="CHEBI:58830"/>
    </ligand>
</feature>
<dbReference type="Proteomes" id="UP000015216">
    <property type="component" value="Chromosome"/>
</dbReference>
<comment type="catalytic activity">
    <reaction evidence="6 7">
        <text>(2S)-2-hydroxy-3-oxobutyl phosphate + 5-amino-6-(D-ribitylamino)uracil = 6,7-dimethyl-8-(1-D-ribityl)lumazine + phosphate + 2 H2O + H(+)</text>
        <dbReference type="Rhea" id="RHEA:26152"/>
        <dbReference type="ChEBI" id="CHEBI:15377"/>
        <dbReference type="ChEBI" id="CHEBI:15378"/>
        <dbReference type="ChEBI" id="CHEBI:15934"/>
        <dbReference type="ChEBI" id="CHEBI:43474"/>
        <dbReference type="ChEBI" id="CHEBI:58201"/>
        <dbReference type="ChEBI" id="CHEBI:58830"/>
        <dbReference type="EC" id="2.5.1.78"/>
    </reaction>
</comment>
<dbReference type="AlphaFoldDB" id="S5R3U5"/>
<dbReference type="GO" id="GO:0005829">
    <property type="term" value="C:cytosol"/>
    <property type="evidence" value="ECO:0007669"/>
    <property type="project" value="TreeGrafter"/>
</dbReference>
<dbReference type="NCBIfam" id="TIGR00114">
    <property type="entry name" value="lumazine-synth"/>
    <property type="match status" value="1"/>
</dbReference>
<accession>S5R3U5</accession>
<dbReference type="InterPro" id="IPR034964">
    <property type="entry name" value="LS"/>
</dbReference>
<dbReference type="UniPathway" id="UPA00275">
    <property type="reaction ID" value="UER00404"/>
</dbReference>
<dbReference type="InterPro" id="IPR002180">
    <property type="entry name" value="LS/RS"/>
</dbReference>
<dbReference type="PANTHER" id="PTHR21058">
    <property type="entry name" value="6,7-DIMETHYL-8-RIBITYLLUMAZINE SYNTHASE DMRL SYNTHASE LUMAZINE SYNTHASE"/>
    <property type="match status" value="1"/>
</dbReference>
<name>S5R3U5_9PROT</name>
<dbReference type="HOGENOM" id="CLU_089358_1_2_4"/>
<keyword evidence="5 7" id="KW-0808">Transferase</keyword>
<dbReference type="eggNOG" id="COG0054">
    <property type="taxonomic scope" value="Bacteria"/>
</dbReference>
<dbReference type="SUPFAM" id="SSF52121">
    <property type="entry name" value="Lumazine synthase"/>
    <property type="match status" value="1"/>
</dbReference>
<feature type="binding site" evidence="7">
    <location>
        <position position="129"/>
    </location>
    <ligand>
        <name>(2S)-2-hydroxy-3-oxobutyl phosphate</name>
        <dbReference type="ChEBI" id="CHEBI:58830"/>
    </ligand>
</feature>
<evidence type="ECO:0000256" key="3">
    <source>
        <dbReference type="ARBA" id="ARBA00012664"/>
    </source>
</evidence>
<dbReference type="Pfam" id="PF00885">
    <property type="entry name" value="DMRL_synthase"/>
    <property type="match status" value="1"/>
</dbReference>
<evidence type="ECO:0000313" key="8">
    <source>
        <dbReference type="EMBL" id="AGS06869.1"/>
    </source>
</evidence>
<dbReference type="GeneID" id="301553045"/>
<dbReference type="OrthoDB" id="9809709at2"/>
<dbReference type="CDD" id="cd09209">
    <property type="entry name" value="Lumazine_synthase-I"/>
    <property type="match status" value="1"/>
</dbReference>
<evidence type="ECO:0000256" key="7">
    <source>
        <dbReference type="HAMAP-Rule" id="MF_00178"/>
    </source>
</evidence>
<protein>
    <recommendedName>
        <fullName evidence="3 7">6,7-dimethyl-8-ribityllumazine synthase</fullName>
        <shortName evidence="7">DMRL synthase</shortName>
        <shortName evidence="7">LS</shortName>
        <shortName evidence="7">Lumazine synthase</shortName>
        <ecNumber evidence="3 7">2.5.1.78</ecNumber>
    </recommendedName>
</protein>
<dbReference type="PATRIC" id="fig|669502.6.peg.173"/>
<feature type="binding site" evidence="7">
    <location>
        <position position="24"/>
    </location>
    <ligand>
        <name>5-amino-6-(D-ribitylamino)uracil</name>
        <dbReference type="ChEBI" id="CHEBI:15934"/>
    </ligand>
</feature>
<evidence type="ECO:0000256" key="4">
    <source>
        <dbReference type="ARBA" id="ARBA00022619"/>
    </source>
</evidence>
<dbReference type="GO" id="GO:0009231">
    <property type="term" value="P:riboflavin biosynthetic process"/>
    <property type="evidence" value="ECO:0007669"/>
    <property type="project" value="UniProtKB-UniRule"/>
</dbReference>
<dbReference type="HAMAP" id="MF_00178">
    <property type="entry name" value="Lumazine_synth"/>
    <property type="match status" value="1"/>
</dbReference>
<dbReference type="GO" id="GO:0009349">
    <property type="term" value="C:riboflavin synthase complex"/>
    <property type="evidence" value="ECO:0007669"/>
    <property type="project" value="UniProtKB-UniRule"/>
</dbReference>
<organism evidence="8 9">
    <name type="scientific">Candidatus Profftella armatura</name>
    <dbReference type="NCBI Taxonomy" id="669502"/>
    <lineage>
        <taxon>Bacteria</taxon>
        <taxon>Pseudomonadati</taxon>
        <taxon>Pseudomonadota</taxon>
        <taxon>Betaproteobacteria</taxon>
        <taxon>Candidatus Profftella</taxon>
    </lineage>
</organism>
<dbReference type="RefSeq" id="WP_020915444.1">
    <property type="nucleotide sequence ID" value="NC_021885.1"/>
</dbReference>
<feature type="active site" description="Proton donor" evidence="7">
    <location>
        <position position="90"/>
    </location>
</feature>
<feature type="binding site" evidence="7">
    <location>
        <begin position="58"/>
        <end position="60"/>
    </location>
    <ligand>
        <name>5-amino-6-(D-ribitylamino)uracil</name>
        <dbReference type="ChEBI" id="CHEBI:15934"/>
    </ligand>
</feature>
<feature type="binding site" evidence="7">
    <location>
        <begin position="82"/>
        <end position="84"/>
    </location>
    <ligand>
        <name>5-amino-6-(D-ribitylamino)uracil</name>
        <dbReference type="ChEBI" id="CHEBI:15934"/>
    </ligand>
</feature>
<comment type="function">
    <text evidence="7">Catalyzes the formation of 6,7-dimethyl-8-ribityllumazine by condensation of 5-amino-6-(D-ribitylamino)uracil with 3,4-dihydroxy-2-butanone 4-phosphate. This is the penultimate step in the biosynthesis of riboflavin.</text>
</comment>
<dbReference type="KEGG" id="ssdc:SSDC_00890"/>
<dbReference type="EMBL" id="CP003468">
    <property type="protein sequence ID" value="AGS06869.1"/>
    <property type="molecule type" value="Genomic_DNA"/>
</dbReference>
<keyword evidence="9" id="KW-1185">Reference proteome</keyword>